<evidence type="ECO:0000256" key="2">
    <source>
        <dbReference type="SAM" id="MobiDB-lite"/>
    </source>
</evidence>
<feature type="compositionally biased region" description="Basic residues" evidence="2">
    <location>
        <begin position="1"/>
        <end position="11"/>
    </location>
</feature>
<feature type="compositionally biased region" description="Basic and acidic residues" evidence="2">
    <location>
        <begin position="12"/>
        <end position="49"/>
    </location>
</feature>
<accession>A0A3P6E7G1</accession>
<dbReference type="GO" id="GO:0032040">
    <property type="term" value="C:small-subunit processome"/>
    <property type="evidence" value="ECO:0007669"/>
    <property type="project" value="TreeGrafter"/>
</dbReference>
<name>A0A3P6E7G1_BRAOL</name>
<comment type="similarity">
    <text evidence="1">Belongs to the CBF/MAK21 family.</text>
</comment>
<dbReference type="EMBL" id="LR031876">
    <property type="protein sequence ID" value="VDD35458.1"/>
    <property type="molecule type" value="Genomic_DNA"/>
</dbReference>
<evidence type="ECO:0000256" key="1">
    <source>
        <dbReference type="ARBA" id="ARBA00007797"/>
    </source>
</evidence>
<evidence type="ECO:0000313" key="4">
    <source>
        <dbReference type="EMBL" id="VDD35458.1"/>
    </source>
</evidence>
<organism evidence="4">
    <name type="scientific">Brassica oleracea</name>
    <name type="common">Wild cabbage</name>
    <dbReference type="NCBI Taxonomy" id="3712"/>
    <lineage>
        <taxon>Eukaryota</taxon>
        <taxon>Viridiplantae</taxon>
        <taxon>Streptophyta</taxon>
        <taxon>Embryophyta</taxon>
        <taxon>Tracheophyta</taxon>
        <taxon>Spermatophyta</taxon>
        <taxon>Magnoliopsida</taxon>
        <taxon>eudicotyledons</taxon>
        <taxon>Gunneridae</taxon>
        <taxon>Pentapetalae</taxon>
        <taxon>rosids</taxon>
        <taxon>malvids</taxon>
        <taxon>Brassicales</taxon>
        <taxon>Brassicaceae</taxon>
        <taxon>Brassiceae</taxon>
        <taxon>Brassica</taxon>
    </lineage>
</organism>
<proteinExistence type="inferred from homology"/>
<dbReference type="PANTHER" id="PTHR12455:SF0">
    <property type="entry name" value="NUCLEOLAR COMPLEX PROTEIN 4 HOMOLOG"/>
    <property type="match status" value="1"/>
</dbReference>
<dbReference type="PANTHER" id="PTHR12455">
    <property type="entry name" value="NUCLEOLAR COMPLEX PROTEIN 4"/>
    <property type="match status" value="1"/>
</dbReference>
<reference evidence="4" key="1">
    <citation type="submission" date="2018-11" db="EMBL/GenBank/DDBJ databases">
        <authorList>
            <consortium name="Genoscope - CEA"/>
            <person name="William W."/>
        </authorList>
    </citation>
    <scope>NUCLEOTIDE SEQUENCE</scope>
</reference>
<gene>
    <name evidence="4" type="ORF">BOLC7T41018H</name>
</gene>
<dbReference type="GO" id="GO:0042254">
    <property type="term" value="P:ribosome biogenesis"/>
    <property type="evidence" value="ECO:0007669"/>
    <property type="project" value="InterPro"/>
</dbReference>
<dbReference type="InterPro" id="IPR027193">
    <property type="entry name" value="Noc4"/>
</dbReference>
<feature type="region of interest" description="Disordered" evidence="2">
    <location>
        <begin position="229"/>
        <end position="255"/>
    </location>
</feature>
<feature type="region of interest" description="Disordered" evidence="2">
    <location>
        <begin position="406"/>
        <end position="445"/>
    </location>
</feature>
<dbReference type="InterPro" id="IPR005612">
    <property type="entry name" value="CCAAT-binding_factor"/>
</dbReference>
<feature type="domain" description="CCAAT-binding factor" evidence="3">
    <location>
        <begin position="512"/>
        <end position="675"/>
    </location>
</feature>
<dbReference type="AlphaFoldDB" id="A0A3P6E7G1"/>
<evidence type="ECO:0000259" key="3">
    <source>
        <dbReference type="Pfam" id="PF03914"/>
    </source>
</evidence>
<feature type="region of interest" description="Disordered" evidence="2">
    <location>
        <begin position="1"/>
        <end position="55"/>
    </location>
</feature>
<dbReference type="GO" id="GO:0030692">
    <property type="term" value="C:Noc4p-Nop14p complex"/>
    <property type="evidence" value="ECO:0007669"/>
    <property type="project" value="TreeGrafter"/>
</dbReference>
<protein>
    <recommendedName>
        <fullName evidence="3">CCAAT-binding factor domain-containing protein</fullName>
    </recommendedName>
</protein>
<dbReference type="Pfam" id="PF03914">
    <property type="entry name" value="CBF"/>
    <property type="match status" value="1"/>
</dbReference>
<sequence length="750" mass="84904">MIASKRSHRSNRRGEAMVHERSSMEDGVVEESREKRETNRFEREKETRDLNVQQASEDARVWNKLNKDQGRDDVGNDLLEENKKWKPPISGFAKSNIHSTWKNAKLYSGGVFVIRDFTCNVLLHHARMNLLITEQVNNGASMFIMGSSKYEGSGLSKGGHWPTILPVFRRFTTDCITLSSPMRSIPDATYSHLELTSTTSLSFSPSSPPQFVVESLLSLQSFFTPLLSQLPSTSSSSTKRPRSEEDDDDTSNKKTDEDPEVIFKAWLRSKFDEFVKLLLDVLVSQQSEDTLRDIVLGTLMEFVKLLNAGRFHSSIFHRILNAIIHSAVDIDVFLDMLTSKYFNMLFDNLFVLHVFIMEKFVKTLEASSVVSADRTVIEHSETENESKDSLEFSIRKIYQVLSRIPPPQKQAEKSDHEMWSVSDESSSSEKPKDKKKKNKDQDSSLLSPTTIAKRMKLKFTKAWISFLRLPLPLDVYKEVLASIHQTVIPHLSNPAMLCDFLKKSYDIGGVVSVMALSSLFILMTEHGLEYPNFYEKLYALLVPSVFVAKHRARFLQLLDACLRSSLLPAYLAASFAKKLSRLSLSVPPSGSLVITALIYNQPSCASGIAFETVETANEANSEADEPNECRPKTNKNLGIDYFNNQESDLKKTGAMRSSLWEIDTLRHHYCPPVSRCVSSLENDLTVRAKTTEMKIEDFSSGSYATIFGDEIRRRVKQVPLAFYKAVPTSLFEDSDFPGWTFTIPQEEGKC</sequence>
<feature type="compositionally biased region" description="Low complexity" evidence="2">
    <location>
        <begin position="229"/>
        <end position="238"/>
    </location>
</feature>